<gene>
    <name evidence="7" type="ORF">DHA2_14069</name>
</gene>
<feature type="region of interest" description="Disordered" evidence="5">
    <location>
        <begin position="141"/>
        <end position="178"/>
    </location>
</feature>
<name>V6TI03_GIAIN</name>
<comment type="caution">
    <text evidence="7">The sequence shown here is derived from an EMBL/GenBank/DDBJ whole genome shotgun (WGS) entry which is preliminary data.</text>
</comment>
<accession>V6TI03</accession>
<evidence type="ECO:0000256" key="3">
    <source>
        <dbReference type="ARBA" id="ARBA00022833"/>
    </source>
</evidence>
<reference evidence="8" key="1">
    <citation type="submission" date="2012-02" db="EMBL/GenBank/DDBJ databases">
        <title>Genome sequencing of Giardia lamblia Genotypes A2 and B isolates (DH and GS) and comparative analysis with the genomes of Genotypes A1 and E (WB and Pig).</title>
        <authorList>
            <person name="Adam R."/>
            <person name="Dahlstrom E."/>
            <person name="Martens C."/>
            <person name="Bruno D."/>
            <person name="Barbian K."/>
            <person name="Porcella S.F."/>
            <person name="Nash T."/>
        </authorList>
    </citation>
    <scope>NUCLEOTIDE SEQUENCE</scope>
    <source>
        <strain evidence="8">DH</strain>
    </source>
</reference>
<dbReference type="VEuPathDB" id="GiardiaDB:DHA2_14069"/>
<keyword evidence="2 4" id="KW-0863">Zinc-finger</keyword>
<dbReference type="PROSITE" id="PS52027">
    <property type="entry name" value="ZF_C2HC_C3H"/>
    <property type="match status" value="1"/>
</dbReference>
<proteinExistence type="predicted"/>
<feature type="domain" description="C2HC/C3H-type" evidence="6">
    <location>
        <begin position="107"/>
        <end position="136"/>
    </location>
</feature>
<dbReference type="EMBL" id="AHGT01000013">
    <property type="protein sequence ID" value="ESU38391.1"/>
    <property type="molecule type" value="Genomic_DNA"/>
</dbReference>
<evidence type="ECO:0000256" key="1">
    <source>
        <dbReference type="ARBA" id="ARBA00022723"/>
    </source>
</evidence>
<dbReference type="AlphaFoldDB" id="V6TI03"/>
<evidence type="ECO:0000256" key="4">
    <source>
        <dbReference type="PROSITE-ProRule" id="PRU01371"/>
    </source>
</evidence>
<dbReference type="VEuPathDB" id="GiardiaDB:GL50581_4415"/>
<dbReference type="Gene3D" id="3.30.160.60">
    <property type="entry name" value="Classic Zinc Finger"/>
    <property type="match status" value="1"/>
</dbReference>
<organism evidence="7 8">
    <name type="scientific">Giardia intestinalis</name>
    <name type="common">Giardia lamblia</name>
    <dbReference type="NCBI Taxonomy" id="5741"/>
    <lineage>
        <taxon>Eukaryota</taxon>
        <taxon>Metamonada</taxon>
        <taxon>Diplomonadida</taxon>
        <taxon>Hexamitidae</taxon>
        <taxon>Giardiinae</taxon>
        <taxon>Giardia</taxon>
    </lineage>
</organism>
<evidence type="ECO:0000256" key="5">
    <source>
        <dbReference type="SAM" id="MobiDB-lite"/>
    </source>
</evidence>
<feature type="compositionally biased region" description="Basic and acidic residues" evidence="5">
    <location>
        <begin position="144"/>
        <end position="158"/>
    </location>
</feature>
<sequence length="399" mass="44702">MSGIACPFCQKKFQAQDLITHCRICRALQAEASSAGQQTKTDTQRSRQPVGAGERTSNRVSEDFSTRKVQDSSKRSYVQQEQESSPSRNHFANTPARTSDPAEGEESREECPHCGRRFISSRLEKHVSACAKLSTRRVPSFNPHDQRWRNVSNEDRQLVNEAEPSTPMSRSMVKSKTPVRKKLNWNTSDMTASFGQEKLAFNPTYDDNVAPQRPVQHSPPPPQQQQQSDEKPKDPVKEDRIPEPRSPERPKSAIQRDEPTDPRSVPDPAFMASAVESKHRHRHRRRHERGHTPRVPSETSRYVSSTPGHTVPAYVSSVPAHLMQQPAQLTHQTPLAIPQLSTVAVSSGVPGLPVRIMATPPELCTFCIYCGLKFHPDAVFCGNCGSKRQSYDQIYGAPQ</sequence>
<dbReference type="VEuPathDB" id="GiardiaDB:QR46_0364"/>
<dbReference type="VEuPathDB" id="GiardiaDB:GL50803_0014069"/>
<dbReference type="InterPro" id="IPR049899">
    <property type="entry name" value="Znf_C2HC_C3H"/>
</dbReference>
<evidence type="ECO:0000313" key="7">
    <source>
        <dbReference type="EMBL" id="ESU38391.1"/>
    </source>
</evidence>
<dbReference type="Proteomes" id="UP000018320">
    <property type="component" value="Unassembled WGS sequence"/>
</dbReference>
<feature type="compositionally biased region" description="Basic and acidic residues" evidence="5">
    <location>
        <begin position="228"/>
        <end position="261"/>
    </location>
</feature>
<reference evidence="7 8" key="2">
    <citation type="journal article" date="2013" name="Genome Biol. Evol.">
        <title>Genome sequencing of Giardia lamblia genotypes A2 and B isolates (DH and GS) and comparative analysis with the genomes of genotypes A1 and E (WB and Pig).</title>
        <authorList>
            <person name="Adam R.D."/>
            <person name="Dahlstrom E.W."/>
            <person name="Martens C.A."/>
            <person name="Bruno D.P."/>
            <person name="Barbian K.D."/>
            <person name="Ricklefs S.M."/>
            <person name="Hernandez M.M."/>
            <person name="Narla N.P."/>
            <person name="Patel R.B."/>
            <person name="Porcella S.F."/>
            <person name="Nash T.E."/>
        </authorList>
    </citation>
    <scope>NUCLEOTIDE SEQUENCE [LARGE SCALE GENOMIC DNA]</scope>
    <source>
        <strain evidence="7 8">DH</strain>
    </source>
</reference>
<keyword evidence="1" id="KW-0479">Metal-binding</keyword>
<dbReference type="GO" id="GO:0008270">
    <property type="term" value="F:zinc ion binding"/>
    <property type="evidence" value="ECO:0007669"/>
    <property type="project" value="UniProtKB-KW"/>
</dbReference>
<dbReference type="Pfam" id="PF13913">
    <property type="entry name" value="zf-C2HC_2"/>
    <property type="match status" value="1"/>
</dbReference>
<evidence type="ECO:0000256" key="2">
    <source>
        <dbReference type="ARBA" id="ARBA00022771"/>
    </source>
</evidence>
<feature type="region of interest" description="Disordered" evidence="5">
    <location>
        <begin position="203"/>
        <end position="307"/>
    </location>
</feature>
<feature type="compositionally biased region" description="Polar residues" evidence="5">
    <location>
        <begin position="75"/>
        <end position="97"/>
    </location>
</feature>
<feature type="compositionally biased region" description="Polar residues" evidence="5">
    <location>
        <begin position="297"/>
        <end position="307"/>
    </location>
</feature>
<evidence type="ECO:0000259" key="6">
    <source>
        <dbReference type="PROSITE" id="PS52027"/>
    </source>
</evidence>
<feature type="compositionally biased region" description="Basic and acidic residues" evidence="5">
    <location>
        <begin position="56"/>
        <end position="74"/>
    </location>
</feature>
<evidence type="ECO:0000313" key="8">
    <source>
        <dbReference type="Proteomes" id="UP000018320"/>
    </source>
</evidence>
<keyword evidence="3" id="KW-0862">Zinc</keyword>
<feature type="compositionally biased region" description="Basic residues" evidence="5">
    <location>
        <begin position="278"/>
        <end position="289"/>
    </location>
</feature>
<protein>
    <recommendedName>
        <fullName evidence="6">C2HC/C3H-type domain-containing protein</fullName>
    </recommendedName>
</protein>
<feature type="region of interest" description="Disordered" evidence="5">
    <location>
        <begin position="31"/>
        <end position="109"/>
    </location>
</feature>
<feature type="compositionally biased region" description="Polar residues" evidence="5">
    <location>
        <begin position="31"/>
        <end position="41"/>
    </location>
</feature>